<accession>A0A9D2AR27</accession>
<comment type="catalytic activity">
    <reaction evidence="9">
        <text>dTTP + H2O = dTMP + diphosphate + H(+)</text>
        <dbReference type="Rhea" id="RHEA:28534"/>
        <dbReference type="ChEBI" id="CHEBI:15377"/>
        <dbReference type="ChEBI" id="CHEBI:15378"/>
        <dbReference type="ChEBI" id="CHEBI:33019"/>
        <dbReference type="ChEBI" id="CHEBI:37568"/>
        <dbReference type="ChEBI" id="CHEBI:63528"/>
        <dbReference type="EC" id="3.6.1.9"/>
    </reaction>
</comment>
<gene>
    <name evidence="10" type="primary">maf</name>
    <name evidence="10" type="ORF">H9982_07310</name>
</gene>
<evidence type="ECO:0000256" key="3">
    <source>
        <dbReference type="ARBA" id="ARBA00022490"/>
    </source>
</evidence>
<comment type="subcellular location">
    <subcellularLocation>
        <location evidence="2 9">Cytoplasm</location>
    </subcellularLocation>
</comment>
<dbReference type="GO" id="GO:0009117">
    <property type="term" value="P:nucleotide metabolic process"/>
    <property type="evidence" value="ECO:0007669"/>
    <property type="project" value="UniProtKB-KW"/>
</dbReference>
<sequence>MLDNISHYHILLASNSPRRRELLSGIGIDYDVTSLPSVDESYPAQLSGEEIPMYIAKEKADAYRSLMDDDTLLITADTIVWLDGKVYGKPATPDHARAMLHELSGRTHTVITGVAITTTQMQRVFATSSHVTFARLTDEEIDYYVTRYNPLDKAGAYGIQEWIGYIGVTGIEGSYYNVMGLPIQRLYQELKKI</sequence>
<evidence type="ECO:0000256" key="8">
    <source>
        <dbReference type="ARBA" id="ARBA00060749"/>
    </source>
</evidence>
<dbReference type="EC" id="3.6.1.9" evidence="9"/>
<keyword evidence="4 9" id="KW-0378">Hydrolase</keyword>
<comment type="caution">
    <text evidence="10">The sequence shown here is derived from an EMBL/GenBank/DDBJ whole genome shotgun (WGS) entry which is preliminary data.</text>
</comment>
<comment type="catalytic activity">
    <reaction evidence="9">
        <text>UTP + H2O = UMP + diphosphate + H(+)</text>
        <dbReference type="Rhea" id="RHEA:29395"/>
        <dbReference type="ChEBI" id="CHEBI:15377"/>
        <dbReference type="ChEBI" id="CHEBI:15378"/>
        <dbReference type="ChEBI" id="CHEBI:33019"/>
        <dbReference type="ChEBI" id="CHEBI:46398"/>
        <dbReference type="ChEBI" id="CHEBI:57865"/>
        <dbReference type="EC" id="3.6.1.9"/>
    </reaction>
</comment>
<feature type="site" description="Important for substrate specificity" evidence="9">
    <location>
        <position position="78"/>
    </location>
</feature>
<comment type="caution">
    <text evidence="9">Lacks conserved residue(s) required for the propagation of feature annotation.</text>
</comment>
<dbReference type="AlphaFoldDB" id="A0A9D2AR27"/>
<dbReference type="InterPro" id="IPR029001">
    <property type="entry name" value="ITPase-like_fam"/>
</dbReference>
<evidence type="ECO:0000256" key="9">
    <source>
        <dbReference type="HAMAP-Rule" id="MF_00528"/>
    </source>
</evidence>
<dbReference type="PANTHER" id="PTHR43213:SF5">
    <property type="entry name" value="BIFUNCTIONAL DTTP_UTP PYROPHOSPHATASE_METHYLTRANSFERASE PROTEIN-RELATED"/>
    <property type="match status" value="1"/>
</dbReference>
<evidence type="ECO:0000256" key="6">
    <source>
        <dbReference type="ARBA" id="ARBA00050213"/>
    </source>
</evidence>
<evidence type="ECO:0000256" key="5">
    <source>
        <dbReference type="ARBA" id="ARBA00023080"/>
    </source>
</evidence>
<dbReference type="GO" id="GO:0005737">
    <property type="term" value="C:cytoplasm"/>
    <property type="evidence" value="ECO:0007669"/>
    <property type="project" value="UniProtKB-SubCell"/>
</dbReference>
<feature type="site" description="Important for substrate specificity" evidence="9">
    <location>
        <position position="18"/>
    </location>
</feature>
<comment type="similarity">
    <text evidence="9">Belongs to the Maf family. YhdE subfamily.</text>
</comment>
<dbReference type="NCBIfam" id="TIGR00172">
    <property type="entry name" value="maf"/>
    <property type="match status" value="1"/>
</dbReference>
<dbReference type="Gene3D" id="3.90.950.10">
    <property type="match status" value="1"/>
</dbReference>
<evidence type="ECO:0000256" key="7">
    <source>
        <dbReference type="ARBA" id="ARBA00053369"/>
    </source>
</evidence>
<reference evidence="10" key="1">
    <citation type="journal article" date="2021" name="PeerJ">
        <title>Extensive microbial diversity within the chicken gut microbiome revealed by metagenomics and culture.</title>
        <authorList>
            <person name="Gilroy R."/>
            <person name="Ravi A."/>
            <person name="Getino M."/>
            <person name="Pursley I."/>
            <person name="Horton D.L."/>
            <person name="Alikhan N.F."/>
            <person name="Baker D."/>
            <person name="Gharbi K."/>
            <person name="Hall N."/>
            <person name="Watson M."/>
            <person name="Adriaenssens E.M."/>
            <person name="Foster-Nyarko E."/>
            <person name="Jarju S."/>
            <person name="Secka A."/>
            <person name="Antonio M."/>
            <person name="Oren A."/>
            <person name="Chaudhuri R.R."/>
            <person name="La Ragione R."/>
            <person name="Hildebrand F."/>
            <person name="Pallen M.J."/>
        </authorList>
    </citation>
    <scope>NUCLEOTIDE SEQUENCE</scope>
    <source>
        <strain evidence="10">ChiHjej12B11-16260</strain>
    </source>
</reference>
<dbReference type="PANTHER" id="PTHR43213">
    <property type="entry name" value="BIFUNCTIONAL DTTP/UTP PYROPHOSPHATASE/METHYLTRANSFERASE PROTEIN-RELATED"/>
    <property type="match status" value="1"/>
</dbReference>
<dbReference type="EMBL" id="DXFB01000191">
    <property type="protein sequence ID" value="HIX46014.1"/>
    <property type="molecule type" value="Genomic_DNA"/>
</dbReference>
<dbReference type="PIRSF" id="PIRSF006305">
    <property type="entry name" value="Maf"/>
    <property type="match status" value="1"/>
</dbReference>
<comment type="catalytic activity">
    <reaction evidence="6">
        <text>N(7)-methyl-GTP + H2O = N(7)-methyl-GMP + diphosphate + H(+)</text>
        <dbReference type="Rhea" id="RHEA:58744"/>
        <dbReference type="ChEBI" id="CHEBI:15377"/>
        <dbReference type="ChEBI" id="CHEBI:15378"/>
        <dbReference type="ChEBI" id="CHEBI:33019"/>
        <dbReference type="ChEBI" id="CHEBI:58285"/>
        <dbReference type="ChEBI" id="CHEBI:87133"/>
    </reaction>
</comment>
<evidence type="ECO:0000256" key="4">
    <source>
        <dbReference type="ARBA" id="ARBA00022801"/>
    </source>
</evidence>
<comment type="similarity">
    <text evidence="8">Belongs to the Maf family. YceF subfamily.</text>
</comment>
<reference evidence="10" key="2">
    <citation type="submission" date="2021-04" db="EMBL/GenBank/DDBJ databases">
        <authorList>
            <person name="Gilroy R."/>
        </authorList>
    </citation>
    <scope>NUCLEOTIDE SEQUENCE</scope>
    <source>
        <strain evidence="10">ChiHjej12B11-16260</strain>
    </source>
</reference>
<evidence type="ECO:0000256" key="1">
    <source>
        <dbReference type="ARBA" id="ARBA00001968"/>
    </source>
</evidence>
<dbReference type="Pfam" id="PF02545">
    <property type="entry name" value="Maf"/>
    <property type="match status" value="1"/>
</dbReference>
<name>A0A9D2AR27_9BACT</name>
<dbReference type="SUPFAM" id="SSF52972">
    <property type="entry name" value="ITPase-like"/>
    <property type="match status" value="1"/>
</dbReference>
<evidence type="ECO:0000313" key="10">
    <source>
        <dbReference type="EMBL" id="HIX46014.1"/>
    </source>
</evidence>
<dbReference type="HAMAP" id="MF_00528">
    <property type="entry name" value="Maf"/>
    <property type="match status" value="1"/>
</dbReference>
<feature type="site" description="Important for substrate specificity" evidence="9">
    <location>
        <position position="160"/>
    </location>
</feature>
<dbReference type="CDD" id="cd00555">
    <property type="entry name" value="Maf"/>
    <property type="match status" value="1"/>
</dbReference>
<keyword evidence="3 9" id="KW-0963">Cytoplasm</keyword>
<comment type="cofactor">
    <cofactor evidence="1 9">
        <name>a divalent metal cation</name>
        <dbReference type="ChEBI" id="CHEBI:60240"/>
    </cofactor>
</comment>
<protein>
    <recommendedName>
        <fullName evidence="9">dTTP/UTP pyrophosphatase</fullName>
        <shortName evidence="9">dTTPase/UTPase</shortName>
        <ecNumber evidence="9">3.6.1.9</ecNumber>
    </recommendedName>
    <alternativeName>
        <fullName evidence="9">Nucleoside triphosphate pyrophosphatase</fullName>
    </alternativeName>
    <alternativeName>
        <fullName evidence="9">Nucleotide pyrophosphatase</fullName>
        <shortName evidence="9">Nucleotide PPase</shortName>
    </alternativeName>
</protein>
<keyword evidence="5 9" id="KW-0546">Nucleotide metabolism</keyword>
<dbReference type="GO" id="GO:0047429">
    <property type="term" value="F:nucleoside triphosphate diphosphatase activity"/>
    <property type="evidence" value="ECO:0007669"/>
    <property type="project" value="UniProtKB-EC"/>
</dbReference>
<dbReference type="InterPro" id="IPR003697">
    <property type="entry name" value="Maf-like"/>
</dbReference>
<evidence type="ECO:0000313" key="11">
    <source>
        <dbReference type="Proteomes" id="UP000824246"/>
    </source>
</evidence>
<comment type="function">
    <text evidence="7">Nucleoside triphosphate pyrophosphatase that hydrolyzes 7-methyl-GTP (m(7)GTP). May have a dual role in cell division arrest and in preventing the incorporation of modified nucleotides into cellular nucleic acids.</text>
</comment>
<feature type="active site" description="Proton acceptor" evidence="9">
    <location>
        <position position="77"/>
    </location>
</feature>
<organism evidence="10 11">
    <name type="scientific">Candidatus Barnesiella excrementipullorum</name>
    <dbReference type="NCBI Taxonomy" id="2838479"/>
    <lineage>
        <taxon>Bacteria</taxon>
        <taxon>Pseudomonadati</taxon>
        <taxon>Bacteroidota</taxon>
        <taxon>Bacteroidia</taxon>
        <taxon>Bacteroidales</taxon>
        <taxon>Barnesiellaceae</taxon>
        <taxon>Barnesiella</taxon>
    </lineage>
</organism>
<comment type="function">
    <text evidence="9">Nucleoside triphosphate pyrophosphatase that hydrolyzes dTTP and UTP. May have a dual role in cell division arrest and in preventing the incorporation of modified nucleotides into cellular nucleic acids.</text>
</comment>
<dbReference type="Proteomes" id="UP000824246">
    <property type="component" value="Unassembled WGS sequence"/>
</dbReference>
<evidence type="ECO:0000256" key="2">
    <source>
        <dbReference type="ARBA" id="ARBA00004496"/>
    </source>
</evidence>
<proteinExistence type="inferred from homology"/>
<dbReference type="FunFam" id="3.90.950.10:FF:000005">
    <property type="entry name" value="7-methyl-GTP pyrophosphatase"/>
    <property type="match status" value="1"/>
</dbReference>